<protein>
    <submittedName>
        <fullName evidence="1">Uncharacterized protein</fullName>
    </submittedName>
</protein>
<keyword evidence="2" id="KW-1185">Reference proteome</keyword>
<proteinExistence type="predicted"/>
<evidence type="ECO:0000313" key="1">
    <source>
        <dbReference type="EMBL" id="EAY29680.1"/>
    </source>
</evidence>
<comment type="caution">
    <text evidence="1">The sequence shown here is derived from an EMBL/GenBank/DDBJ whole genome shotgun (WGS) entry which is preliminary data.</text>
</comment>
<gene>
    <name evidence="1" type="ORF">M23134_00564</name>
</gene>
<accession>A1ZJE4</accession>
<organism evidence="1 2">
    <name type="scientific">Microscilla marina ATCC 23134</name>
    <dbReference type="NCBI Taxonomy" id="313606"/>
    <lineage>
        <taxon>Bacteria</taxon>
        <taxon>Pseudomonadati</taxon>
        <taxon>Bacteroidota</taxon>
        <taxon>Cytophagia</taxon>
        <taxon>Cytophagales</taxon>
        <taxon>Microscillaceae</taxon>
        <taxon>Microscilla</taxon>
    </lineage>
</organism>
<dbReference type="Proteomes" id="UP000004095">
    <property type="component" value="Unassembled WGS sequence"/>
</dbReference>
<evidence type="ECO:0000313" key="2">
    <source>
        <dbReference type="Proteomes" id="UP000004095"/>
    </source>
</evidence>
<reference evidence="1 2" key="1">
    <citation type="submission" date="2007-01" db="EMBL/GenBank/DDBJ databases">
        <authorList>
            <person name="Haygood M."/>
            <person name="Podell S."/>
            <person name="Anderson C."/>
            <person name="Hopkinson B."/>
            <person name="Roe K."/>
            <person name="Barbeau K."/>
            <person name="Gaasterland T."/>
            <person name="Ferriera S."/>
            <person name="Johnson J."/>
            <person name="Kravitz S."/>
            <person name="Beeson K."/>
            <person name="Sutton G."/>
            <person name="Rogers Y.-H."/>
            <person name="Friedman R."/>
            <person name="Frazier M."/>
            <person name="Venter J.C."/>
        </authorList>
    </citation>
    <scope>NUCLEOTIDE SEQUENCE [LARGE SCALE GENOMIC DNA]</scope>
    <source>
        <strain evidence="1 2">ATCC 23134</strain>
    </source>
</reference>
<name>A1ZJE4_MICM2</name>
<dbReference type="EMBL" id="AAWS01000010">
    <property type="protein sequence ID" value="EAY29680.1"/>
    <property type="molecule type" value="Genomic_DNA"/>
</dbReference>
<sequence length="58" mass="6526">MPMIMLNISSLYAFFENILFCPYCPGLFCHFYDIVLHLKIINCSFSSTNANSANGKLG</sequence>
<dbReference type="AlphaFoldDB" id="A1ZJE4"/>